<sequence>MRAEGKALVLTNGCFDLLHPGHISYLAEAAELGDELWIGINGDESVRSLKGPSRPVLGERERTYALKSLRSVSEVFVFPNPRLTDEIRLLRPEVYAKAGDYTLESLNPEEREALEENGTSIHFLPFLEGFSTTELIRKIKEAF</sequence>
<evidence type="ECO:0000313" key="5">
    <source>
        <dbReference type="Proteomes" id="UP000525652"/>
    </source>
</evidence>
<comment type="caution">
    <text evidence="4">The sequence shown here is derived from an EMBL/GenBank/DDBJ whole genome shotgun (WGS) entry which is preliminary data.</text>
</comment>
<reference evidence="4 5" key="1">
    <citation type="submission" date="2020-07" db="EMBL/GenBank/DDBJ databases">
        <authorList>
            <person name="Feng X."/>
        </authorList>
    </citation>
    <scope>NUCLEOTIDE SEQUENCE [LARGE SCALE GENOMIC DNA]</scope>
    <source>
        <strain evidence="4 5">JCM14086</strain>
    </source>
</reference>
<dbReference type="Gene3D" id="3.40.50.620">
    <property type="entry name" value="HUPs"/>
    <property type="match status" value="1"/>
</dbReference>
<keyword evidence="2 4" id="KW-0548">Nucleotidyltransferase</keyword>
<keyword evidence="1 4" id="KW-0808">Transferase</keyword>
<dbReference type="Pfam" id="PF01467">
    <property type="entry name" value="CTP_transf_like"/>
    <property type="match status" value="1"/>
</dbReference>
<evidence type="ECO:0000256" key="1">
    <source>
        <dbReference type="ARBA" id="ARBA00022679"/>
    </source>
</evidence>
<dbReference type="AlphaFoldDB" id="A0A7X1E4S5"/>
<evidence type="ECO:0000313" key="4">
    <source>
        <dbReference type="EMBL" id="MBC2602374.1"/>
    </source>
</evidence>
<name>A0A7X1E4S5_9BACT</name>
<organism evidence="4 5">
    <name type="scientific">Puniceicoccus vermicola</name>
    <dbReference type="NCBI Taxonomy" id="388746"/>
    <lineage>
        <taxon>Bacteria</taxon>
        <taxon>Pseudomonadati</taxon>
        <taxon>Verrucomicrobiota</taxon>
        <taxon>Opitutia</taxon>
        <taxon>Puniceicoccales</taxon>
        <taxon>Puniceicoccaceae</taxon>
        <taxon>Puniceicoccus</taxon>
    </lineage>
</organism>
<dbReference type="InterPro" id="IPR004821">
    <property type="entry name" value="Cyt_trans-like"/>
</dbReference>
<feature type="domain" description="Cytidyltransferase-like" evidence="3">
    <location>
        <begin position="10"/>
        <end position="137"/>
    </location>
</feature>
<dbReference type="PANTHER" id="PTHR43793:SF2">
    <property type="entry name" value="BIFUNCTIONAL PROTEIN HLDE"/>
    <property type="match status" value="1"/>
</dbReference>
<dbReference type="SUPFAM" id="SSF52374">
    <property type="entry name" value="Nucleotidylyl transferase"/>
    <property type="match status" value="1"/>
</dbReference>
<dbReference type="PANTHER" id="PTHR43793">
    <property type="entry name" value="FAD SYNTHASE"/>
    <property type="match status" value="1"/>
</dbReference>
<dbReference type="NCBIfam" id="TIGR00125">
    <property type="entry name" value="cyt_tran_rel"/>
    <property type="match status" value="1"/>
</dbReference>
<protein>
    <submittedName>
        <fullName evidence="4">Adenylyltransferase/cytidyltransferase family protein</fullName>
    </submittedName>
</protein>
<dbReference type="InterPro" id="IPR050385">
    <property type="entry name" value="Archaeal_FAD_synthase"/>
</dbReference>
<proteinExistence type="predicted"/>
<dbReference type="InterPro" id="IPR014729">
    <property type="entry name" value="Rossmann-like_a/b/a_fold"/>
</dbReference>
<dbReference type="GO" id="GO:0016779">
    <property type="term" value="F:nucleotidyltransferase activity"/>
    <property type="evidence" value="ECO:0007669"/>
    <property type="project" value="UniProtKB-KW"/>
</dbReference>
<dbReference type="EMBL" id="JACHVA010000086">
    <property type="protein sequence ID" value="MBC2602374.1"/>
    <property type="molecule type" value="Genomic_DNA"/>
</dbReference>
<dbReference type="Proteomes" id="UP000525652">
    <property type="component" value="Unassembled WGS sequence"/>
</dbReference>
<gene>
    <name evidence="4" type="ORF">H5P30_11355</name>
</gene>
<accession>A0A7X1E4S5</accession>
<evidence type="ECO:0000256" key="2">
    <source>
        <dbReference type="ARBA" id="ARBA00022695"/>
    </source>
</evidence>
<evidence type="ECO:0000259" key="3">
    <source>
        <dbReference type="Pfam" id="PF01467"/>
    </source>
</evidence>
<keyword evidence="5" id="KW-1185">Reference proteome</keyword>